<keyword evidence="2" id="KW-1185">Reference proteome</keyword>
<comment type="caution">
    <text evidence="1">The sequence shown here is derived from an EMBL/GenBank/DDBJ whole genome shotgun (WGS) entry which is preliminary data.</text>
</comment>
<dbReference type="RefSeq" id="WP_188952067.1">
    <property type="nucleotide sequence ID" value="NZ_BMIB01000002.1"/>
</dbReference>
<protein>
    <submittedName>
        <fullName evidence="1">Uncharacterized protein</fullName>
    </submittedName>
</protein>
<evidence type="ECO:0000313" key="2">
    <source>
        <dbReference type="Proteomes" id="UP000627292"/>
    </source>
</evidence>
<evidence type="ECO:0000313" key="1">
    <source>
        <dbReference type="EMBL" id="GGH67063.1"/>
    </source>
</evidence>
<dbReference type="Proteomes" id="UP000627292">
    <property type="component" value="Unassembled WGS sequence"/>
</dbReference>
<sequence length="229" mass="26058">MENNQESWQLNQIDGEEIAELIMVLRKSLGLEFKADAFLHASTFGDLCDVFERHISYEDKAGCTSQQAFYKLRKAILETSEVAKEDITASTPMELLFPRKNRRRQVRLMLQQMGLGVKLLTCKSWIKDIAVGGMLLSFIVLFFNFKRGGVGITFFLAGLLLAEKWGKEFDQEITTIGKLVELLVSEHYIKVRRYPNTVNRAEIVPLITKVFQQKLSMDSANLTGDTSLI</sequence>
<proteinExistence type="predicted"/>
<name>A0A917MVY2_9BACT</name>
<reference evidence="1" key="2">
    <citation type="submission" date="2020-09" db="EMBL/GenBank/DDBJ databases">
        <authorList>
            <person name="Sun Q."/>
            <person name="Zhou Y."/>
        </authorList>
    </citation>
    <scope>NUCLEOTIDE SEQUENCE</scope>
    <source>
        <strain evidence="1">CGMCC 1.15290</strain>
    </source>
</reference>
<reference evidence="1" key="1">
    <citation type="journal article" date="2014" name="Int. J. Syst. Evol. Microbiol.">
        <title>Complete genome sequence of Corynebacterium casei LMG S-19264T (=DSM 44701T), isolated from a smear-ripened cheese.</title>
        <authorList>
            <consortium name="US DOE Joint Genome Institute (JGI-PGF)"/>
            <person name="Walter F."/>
            <person name="Albersmeier A."/>
            <person name="Kalinowski J."/>
            <person name="Ruckert C."/>
        </authorList>
    </citation>
    <scope>NUCLEOTIDE SEQUENCE</scope>
    <source>
        <strain evidence="1">CGMCC 1.15290</strain>
    </source>
</reference>
<accession>A0A917MVY2</accession>
<dbReference type="AlphaFoldDB" id="A0A917MVY2"/>
<dbReference type="EMBL" id="BMIB01000002">
    <property type="protein sequence ID" value="GGH67063.1"/>
    <property type="molecule type" value="Genomic_DNA"/>
</dbReference>
<gene>
    <name evidence="1" type="ORF">GCM10011379_21920</name>
</gene>
<organism evidence="1 2">
    <name type="scientific">Filimonas zeae</name>
    <dbReference type="NCBI Taxonomy" id="1737353"/>
    <lineage>
        <taxon>Bacteria</taxon>
        <taxon>Pseudomonadati</taxon>
        <taxon>Bacteroidota</taxon>
        <taxon>Chitinophagia</taxon>
        <taxon>Chitinophagales</taxon>
        <taxon>Chitinophagaceae</taxon>
        <taxon>Filimonas</taxon>
    </lineage>
</organism>